<protein>
    <submittedName>
        <fullName evidence="2">Uncharacterized protein</fullName>
    </submittedName>
</protein>
<gene>
    <name evidence="2" type="ORF">CTOB1V02_LOCUS3261</name>
</gene>
<organism evidence="2">
    <name type="scientific">Cyprideis torosa</name>
    <dbReference type="NCBI Taxonomy" id="163714"/>
    <lineage>
        <taxon>Eukaryota</taxon>
        <taxon>Metazoa</taxon>
        <taxon>Ecdysozoa</taxon>
        <taxon>Arthropoda</taxon>
        <taxon>Crustacea</taxon>
        <taxon>Oligostraca</taxon>
        <taxon>Ostracoda</taxon>
        <taxon>Podocopa</taxon>
        <taxon>Podocopida</taxon>
        <taxon>Cytherocopina</taxon>
        <taxon>Cytheroidea</taxon>
        <taxon>Cytherideidae</taxon>
        <taxon>Cyprideis</taxon>
    </lineage>
</organism>
<accession>A0A7R8W5J8</accession>
<feature type="compositionally biased region" description="Pro residues" evidence="1">
    <location>
        <begin position="214"/>
        <end position="227"/>
    </location>
</feature>
<feature type="region of interest" description="Disordered" evidence="1">
    <location>
        <begin position="203"/>
        <end position="251"/>
    </location>
</feature>
<evidence type="ECO:0000313" key="2">
    <source>
        <dbReference type="EMBL" id="CAD7225316.1"/>
    </source>
</evidence>
<proteinExistence type="predicted"/>
<dbReference type="EMBL" id="OB660550">
    <property type="protein sequence ID" value="CAD7225316.1"/>
    <property type="molecule type" value="Genomic_DNA"/>
</dbReference>
<reference evidence="2" key="1">
    <citation type="submission" date="2020-11" db="EMBL/GenBank/DDBJ databases">
        <authorList>
            <person name="Tran Van P."/>
        </authorList>
    </citation>
    <scope>NUCLEOTIDE SEQUENCE</scope>
</reference>
<evidence type="ECO:0000256" key="1">
    <source>
        <dbReference type="SAM" id="MobiDB-lite"/>
    </source>
</evidence>
<dbReference type="AlphaFoldDB" id="A0A7R8W5J8"/>
<name>A0A7R8W5J8_9CRUS</name>
<sequence>MCVCFEEQAVSQMTVGLHKQATNALQLLNYAESLGVNGNGLQRQDLIQFVESGFMAPAFAAFGVAPGTMYYSDTVPMNLASASAYVVASGNKLNGNIIKTQLDILFPEGSGLQQTFNTNLAGGSQGPSLLKRLASIPLLPKLRFLNAGNRNQLNHIIIVKRRPVLPVVPAVPVVGSSVITGTIPLGVQEVVFPVDEEALPLPSVSREPVGGALTPPPATEATPPSPSAAPLVAANNTSEETDDNSLFGIDI</sequence>